<accession>A0ABR8PVD6</accession>
<dbReference type="InterPro" id="IPR000847">
    <property type="entry name" value="LysR_HTH_N"/>
</dbReference>
<dbReference type="Pfam" id="PF00126">
    <property type="entry name" value="HTH_1"/>
    <property type="match status" value="1"/>
</dbReference>
<dbReference type="InterPro" id="IPR036388">
    <property type="entry name" value="WH-like_DNA-bd_sf"/>
</dbReference>
<dbReference type="PROSITE" id="PS50931">
    <property type="entry name" value="HTH_LYSR"/>
    <property type="match status" value="1"/>
</dbReference>
<keyword evidence="7" id="KW-1185">Reference proteome</keyword>
<dbReference type="RefSeq" id="WP_143317198.1">
    <property type="nucleotide sequence ID" value="NZ_JACSRA010000019.1"/>
</dbReference>
<evidence type="ECO:0000313" key="7">
    <source>
        <dbReference type="Proteomes" id="UP000627781"/>
    </source>
</evidence>
<dbReference type="PRINTS" id="PR00039">
    <property type="entry name" value="HTHLYSR"/>
</dbReference>
<dbReference type="PANTHER" id="PTHR30419">
    <property type="entry name" value="HTH-TYPE TRANSCRIPTIONAL REGULATOR YBHD"/>
    <property type="match status" value="1"/>
</dbReference>
<dbReference type="InterPro" id="IPR050950">
    <property type="entry name" value="HTH-type_LysR_regulators"/>
</dbReference>
<organism evidence="6 7">
    <name type="scientific">Clostridium cibarium</name>
    <dbReference type="NCBI Taxonomy" id="2762247"/>
    <lineage>
        <taxon>Bacteria</taxon>
        <taxon>Bacillati</taxon>
        <taxon>Bacillota</taxon>
        <taxon>Clostridia</taxon>
        <taxon>Eubacteriales</taxon>
        <taxon>Clostridiaceae</taxon>
        <taxon>Clostridium</taxon>
    </lineage>
</organism>
<dbReference type="PANTHER" id="PTHR30419:SF30">
    <property type="entry name" value="LYSR FAMILY TRANSCRIPTIONAL REGULATOR"/>
    <property type="match status" value="1"/>
</dbReference>
<dbReference type="EMBL" id="JACSRA010000019">
    <property type="protein sequence ID" value="MBD7912137.1"/>
    <property type="molecule type" value="Genomic_DNA"/>
</dbReference>
<comment type="similarity">
    <text evidence="1">Belongs to the LysR transcriptional regulatory family.</text>
</comment>
<dbReference type="InterPro" id="IPR036390">
    <property type="entry name" value="WH_DNA-bd_sf"/>
</dbReference>
<evidence type="ECO:0000256" key="1">
    <source>
        <dbReference type="ARBA" id="ARBA00009437"/>
    </source>
</evidence>
<gene>
    <name evidence="6" type="ORF">H9661_12295</name>
</gene>
<dbReference type="InterPro" id="IPR005119">
    <property type="entry name" value="LysR_subst-bd"/>
</dbReference>
<proteinExistence type="inferred from homology"/>
<evidence type="ECO:0000256" key="4">
    <source>
        <dbReference type="ARBA" id="ARBA00023163"/>
    </source>
</evidence>
<protein>
    <submittedName>
        <fullName evidence="6">LysR family transcriptional regulator</fullName>
    </submittedName>
</protein>
<dbReference type="Pfam" id="PF03466">
    <property type="entry name" value="LysR_substrate"/>
    <property type="match status" value="1"/>
</dbReference>
<keyword evidence="2" id="KW-0805">Transcription regulation</keyword>
<dbReference type="Proteomes" id="UP000627781">
    <property type="component" value="Unassembled WGS sequence"/>
</dbReference>
<keyword evidence="4" id="KW-0804">Transcription</keyword>
<dbReference type="SUPFAM" id="SSF53850">
    <property type="entry name" value="Periplasmic binding protein-like II"/>
    <property type="match status" value="1"/>
</dbReference>
<sequence length="294" mass="33387">MNLKDIEYFHYLCKYKNFTRTAEKLYVSQPSITIALKRLEKELDAKLVIRDNSEKQISLTEAGKILEKHVNNILNEVKETKVEIGKISGSNIKLGVPPMIGAYFFPNIMEEIVKSQLANNIELIETGSLAMIDKVLSNDVDMAFIGSLAPLKDSDLEATILKVDKFVVCMSKNHRLATSEEINFEDLVEEQFIALGNEYLHNEVLKRLCYKHGVSTDKFYYTDEIQTAKSLISSGLGIGIMIEMAVKDMTSIKKVKLQNSIKFYISLAFKKKHYTTVKEEKIKNIIINCKNCLG</sequence>
<reference evidence="6 7" key="1">
    <citation type="submission" date="2020-08" db="EMBL/GenBank/DDBJ databases">
        <title>A Genomic Blueprint of the Chicken Gut Microbiome.</title>
        <authorList>
            <person name="Gilroy R."/>
            <person name="Ravi A."/>
            <person name="Getino M."/>
            <person name="Pursley I."/>
            <person name="Horton D.L."/>
            <person name="Alikhan N.-F."/>
            <person name="Baker D."/>
            <person name="Gharbi K."/>
            <person name="Hall N."/>
            <person name="Watson M."/>
            <person name="Adriaenssens E.M."/>
            <person name="Foster-Nyarko E."/>
            <person name="Jarju S."/>
            <person name="Secka A."/>
            <person name="Antonio M."/>
            <person name="Oren A."/>
            <person name="Chaudhuri R."/>
            <person name="La Ragione R.M."/>
            <person name="Hildebrand F."/>
            <person name="Pallen M.J."/>
        </authorList>
    </citation>
    <scope>NUCLEOTIDE SEQUENCE [LARGE SCALE GENOMIC DNA]</scope>
    <source>
        <strain evidence="6 7">Sa3CVN1</strain>
    </source>
</reference>
<comment type="caution">
    <text evidence="6">The sequence shown here is derived from an EMBL/GenBank/DDBJ whole genome shotgun (WGS) entry which is preliminary data.</text>
</comment>
<evidence type="ECO:0000259" key="5">
    <source>
        <dbReference type="PROSITE" id="PS50931"/>
    </source>
</evidence>
<dbReference type="Gene3D" id="3.40.190.290">
    <property type="match status" value="1"/>
</dbReference>
<keyword evidence="3" id="KW-0238">DNA-binding</keyword>
<dbReference type="Gene3D" id="1.10.10.10">
    <property type="entry name" value="Winged helix-like DNA-binding domain superfamily/Winged helix DNA-binding domain"/>
    <property type="match status" value="1"/>
</dbReference>
<evidence type="ECO:0000313" key="6">
    <source>
        <dbReference type="EMBL" id="MBD7912137.1"/>
    </source>
</evidence>
<evidence type="ECO:0000256" key="2">
    <source>
        <dbReference type="ARBA" id="ARBA00023015"/>
    </source>
</evidence>
<name>A0ABR8PVD6_9CLOT</name>
<feature type="domain" description="HTH lysR-type" evidence="5">
    <location>
        <begin position="1"/>
        <end position="60"/>
    </location>
</feature>
<dbReference type="SUPFAM" id="SSF46785">
    <property type="entry name" value="Winged helix' DNA-binding domain"/>
    <property type="match status" value="1"/>
</dbReference>
<evidence type="ECO:0000256" key="3">
    <source>
        <dbReference type="ARBA" id="ARBA00023125"/>
    </source>
</evidence>